<feature type="non-terminal residue" evidence="1">
    <location>
        <position position="1"/>
    </location>
</feature>
<keyword evidence="2" id="KW-1185">Reference proteome</keyword>
<proteinExistence type="predicted"/>
<dbReference type="Proteomes" id="UP000789375">
    <property type="component" value="Unassembled WGS sequence"/>
</dbReference>
<dbReference type="AlphaFoldDB" id="A0A9N9ICT6"/>
<gene>
    <name evidence="1" type="ORF">FMOSSE_LOCUS15606</name>
</gene>
<evidence type="ECO:0000313" key="2">
    <source>
        <dbReference type="Proteomes" id="UP000789375"/>
    </source>
</evidence>
<dbReference type="EMBL" id="CAJVPP010016617">
    <property type="protein sequence ID" value="CAG8730153.1"/>
    <property type="molecule type" value="Genomic_DNA"/>
</dbReference>
<accession>A0A9N9ICT6</accession>
<protein>
    <submittedName>
        <fullName evidence="1">4838_t:CDS:1</fullName>
    </submittedName>
</protein>
<evidence type="ECO:0000313" key="1">
    <source>
        <dbReference type="EMBL" id="CAG8730153.1"/>
    </source>
</evidence>
<organism evidence="1 2">
    <name type="scientific">Funneliformis mosseae</name>
    <name type="common">Endomycorrhizal fungus</name>
    <name type="synonym">Glomus mosseae</name>
    <dbReference type="NCBI Taxonomy" id="27381"/>
    <lineage>
        <taxon>Eukaryota</taxon>
        <taxon>Fungi</taxon>
        <taxon>Fungi incertae sedis</taxon>
        <taxon>Mucoromycota</taxon>
        <taxon>Glomeromycotina</taxon>
        <taxon>Glomeromycetes</taxon>
        <taxon>Glomerales</taxon>
        <taxon>Glomeraceae</taxon>
        <taxon>Funneliformis</taxon>
    </lineage>
</organism>
<feature type="non-terminal residue" evidence="1">
    <location>
        <position position="41"/>
    </location>
</feature>
<name>A0A9N9ICT6_FUNMO</name>
<reference evidence="1" key="1">
    <citation type="submission" date="2021-06" db="EMBL/GenBank/DDBJ databases">
        <authorList>
            <person name="Kallberg Y."/>
            <person name="Tangrot J."/>
            <person name="Rosling A."/>
        </authorList>
    </citation>
    <scope>NUCLEOTIDE SEQUENCE</scope>
    <source>
        <strain evidence="1">87-6 pot B 2015</strain>
    </source>
</reference>
<sequence length="41" mass="4381">NTSKCPGHKNFMSMSVGQSGNGQSMSVFMSHDNTAFTSVLK</sequence>
<comment type="caution">
    <text evidence="1">The sequence shown here is derived from an EMBL/GenBank/DDBJ whole genome shotgun (WGS) entry which is preliminary data.</text>
</comment>